<dbReference type="PATRIC" id="fig|1549858.7.peg.104"/>
<sequence>MLDAVIGTCVFIAAVSAYVFSSVEKFADREMLFIGGMFIVFALIAALTVKIRRAPVVQVWGVMGMLVFAACLLFMTGSEAITRSDWNDRRCLRIQEAMLRPTSTTRDGLAEVFSALQCRPQGKGPISPNRGINGPPPPPPSSNAPSFEAVQRRALIEEVRVDKVEAKAMPVAPAGSPPNAERNSRVREVQDETKKRPAGSRDSLSRQGQ</sequence>
<reference evidence="3 4" key="1">
    <citation type="submission" date="2015-01" db="EMBL/GenBank/DDBJ databases">
        <title>Genome of Sphingomonas taxi strain 30a.</title>
        <authorList>
            <person name="Eevers N."/>
            <person name="Van Hamme J."/>
            <person name="Bottos E."/>
            <person name="Weyens N."/>
            <person name="Vangronsveld J."/>
        </authorList>
    </citation>
    <scope>NUCLEOTIDE SEQUENCE [LARGE SCALE GENOMIC DNA]</scope>
    <source>
        <strain evidence="3 4">30a</strain>
    </source>
</reference>
<evidence type="ECO:0000256" key="2">
    <source>
        <dbReference type="SAM" id="Phobius"/>
    </source>
</evidence>
<name>A0A0D1MA95_9SPHN</name>
<feature type="region of interest" description="Disordered" evidence="1">
    <location>
        <begin position="167"/>
        <end position="209"/>
    </location>
</feature>
<evidence type="ECO:0000256" key="1">
    <source>
        <dbReference type="SAM" id="MobiDB-lite"/>
    </source>
</evidence>
<dbReference type="AlphaFoldDB" id="A0A0D1MA95"/>
<feature type="region of interest" description="Disordered" evidence="1">
    <location>
        <begin position="119"/>
        <end position="147"/>
    </location>
</feature>
<dbReference type="Proteomes" id="UP000033203">
    <property type="component" value="Unassembled WGS sequence"/>
</dbReference>
<keyword evidence="2" id="KW-0472">Membrane</keyword>
<protein>
    <submittedName>
        <fullName evidence="3">Uncharacterized protein</fullName>
    </submittedName>
</protein>
<keyword evidence="2" id="KW-1133">Transmembrane helix</keyword>
<comment type="caution">
    <text evidence="3">The sequence shown here is derived from an EMBL/GenBank/DDBJ whole genome shotgun (WGS) entry which is preliminary data.</text>
</comment>
<accession>A0A0D1MA95</accession>
<feature type="transmembrane region" description="Helical" evidence="2">
    <location>
        <begin position="31"/>
        <end position="49"/>
    </location>
</feature>
<evidence type="ECO:0000313" key="3">
    <source>
        <dbReference type="EMBL" id="KIU29305.1"/>
    </source>
</evidence>
<keyword evidence="2" id="KW-0812">Transmembrane</keyword>
<evidence type="ECO:0000313" key="4">
    <source>
        <dbReference type="Proteomes" id="UP000033203"/>
    </source>
</evidence>
<proteinExistence type="predicted"/>
<feature type="transmembrane region" description="Helical" evidence="2">
    <location>
        <begin position="56"/>
        <end position="75"/>
    </location>
</feature>
<feature type="compositionally biased region" description="Low complexity" evidence="1">
    <location>
        <begin position="124"/>
        <end position="133"/>
    </location>
</feature>
<gene>
    <name evidence="3" type="ORF">SR41_04670</name>
</gene>
<feature type="compositionally biased region" description="Basic and acidic residues" evidence="1">
    <location>
        <begin position="182"/>
        <end position="195"/>
    </location>
</feature>
<dbReference type="EMBL" id="JXTP01000018">
    <property type="protein sequence ID" value="KIU29305.1"/>
    <property type="molecule type" value="Genomic_DNA"/>
</dbReference>
<organism evidence="3 4">
    <name type="scientific">Sphingomonas melonis</name>
    <dbReference type="NCBI Taxonomy" id="152682"/>
    <lineage>
        <taxon>Bacteria</taxon>
        <taxon>Pseudomonadati</taxon>
        <taxon>Pseudomonadota</taxon>
        <taxon>Alphaproteobacteria</taxon>
        <taxon>Sphingomonadales</taxon>
        <taxon>Sphingomonadaceae</taxon>
        <taxon>Sphingomonas</taxon>
    </lineage>
</organism>